<name>A0A8H4PUN0_9HYPO</name>
<evidence type="ECO:0000256" key="2">
    <source>
        <dbReference type="ARBA" id="ARBA00022679"/>
    </source>
</evidence>
<feature type="region of interest" description="Disordered" evidence="6">
    <location>
        <begin position="14"/>
        <end position="81"/>
    </location>
</feature>
<evidence type="ECO:0000256" key="4">
    <source>
        <dbReference type="ARBA" id="ARBA00022857"/>
    </source>
</evidence>
<dbReference type="EMBL" id="JAAVMX010000003">
    <property type="protein sequence ID" value="KAF4510735.1"/>
    <property type="molecule type" value="Genomic_DNA"/>
</dbReference>
<dbReference type="SUPFAM" id="SSF111331">
    <property type="entry name" value="NAD kinase/diacylglycerol kinase-like"/>
    <property type="match status" value="1"/>
</dbReference>
<evidence type="ECO:0000313" key="7">
    <source>
        <dbReference type="EMBL" id="KAF4510735.1"/>
    </source>
</evidence>
<dbReference type="AlphaFoldDB" id="A0A8H4PUN0"/>
<evidence type="ECO:0000256" key="5">
    <source>
        <dbReference type="ARBA" id="ARBA00023027"/>
    </source>
</evidence>
<dbReference type="PANTHER" id="PTHR20275">
    <property type="entry name" value="NAD KINASE"/>
    <property type="match status" value="1"/>
</dbReference>
<dbReference type="Pfam" id="PF20143">
    <property type="entry name" value="NAD_kinase_C"/>
    <property type="match status" value="1"/>
</dbReference>
<keyword evidence="5" id="KW-0520">NAD</keyword>
<dbReference type="Gene3D" id="2.60.200.30">
    <property type="entry name" value="Probable inorganic polyphosphate/atp-NAD kinase, domain 2"/>
    <property type="match status" value="1"/>
</dbReference>
<dbReference type="InterPro" id="IPR002504">
    <property type="entry name" value="NADK"/>
</dbReference>
<dbReference type="Gene3D" id="3.40.50.10330">
    <property type="entry name" value="Probable inorganic polyphosphate/atp-NAD kinase, domain 1"/>
    <property type="match status" value="1"/>
</dbReference>
<comment type="caution">
    <text evidence="7">The sequence shown here is derived from an EMBL/GenBank/DDBJ whole genome shotgun (WGS) entry which is preliminary data.</text>
</comment>
<evidence type="ECO:0000256" key="1">
    <source>
        <dbReference type="ARBA" id="ARBA00010995"/>
    </source>
</evidence>
<feature type="compositionally biased region" description="Basic and acidic residues" evidence="6">
    <location>
        <begin position="38"/>
        <end position="55"/>
    </location>
</feature>
<dbReference type="InterPro" id="IPR017437">
    <property type="entry name" value="ATP-NAD_kinase_PpnK-typ_C"/>
</dbReference>
<comment type="similarity">
    <text evidence="1">Belongs to the NAD kinase family.</text>
</comment>
<dbReference type="InterPro" id="IPR017438">
    <property type="entry name" value="ATP-NAD_kinase_N"/>
</dbReference>
<proteinExistence type="inferred from homology"/>
<sequence>MTFTGLDPLLTAAEAADDKGVDGPRTLTPLAVTTSTDTSKDTSEDTSKATRRAHDSPTPSTATPAIGGSRPSSSEASTSSGPIAVAHAARRTIVYALASVSRKNKPEALPLDAIFMSQHGLRPGPPGSAASPLRLADALHDLAKRQSTPSTALTALHSPCFYHQRFDDAVDIQKVLEDIKNDESMSHSRLVQTATGVREVSKQLQRRPIKRAVANVMIVTKARDNQLVHLTRELALWLLHTPRYGSDTGVNVYVDAKLRDSKRFDAPGILAQDARYENMLKYWTPDLCWTLPETFDLVLTLGGDGTVLFTSWLFQRVVPPVLSFSLGSLGFMTTFDFDKYKEHLDRVMGGEGMKINLRMRFTCTVWRHDSRGQQMGEGEQFEVLNELVIDRGPSPYVSNLELYGDEELLTVVQADGCIFSTPTGSTAYSLSAGGSLVHPDIPAILLTPICPHTLSFRPMVLSDSMALRVAVPRNSRATAYCAFDGKGRIELRQGDHVTITASQYPFPTVTRTDTEWFDSVSRTLRWNVRAAAQKPFDAVSGADAAPPPEGDGNCWDIDQDSAYYPSEEGSVSASPVRRQMSMMGL</sequence>
<protein>
    <recommendedName>
        <fullName evidence="9">NAD kinase associated with ferric reductase</fullName>
    </recommendedName>
</protein>
<dbReference type="HAMAP" id="MF_00361">
    <property type="entry name" value="NAD_kinase"/>
    <property type="match status" value="1"/>
</dbReference>
<feature type="compositionally biased region" description="Low complexity" evidence="6">
    <location>
        <begin position="67"/>
        <end position="81"/>
    </location>
</feature>
<keyword evidence="3" id="KW-0418">Kinase</keyword>
<feature type="region of interest" description="Disordered" evidence="6">
    <location>
        <begin position="538"/>
        <end position="585"/>
    </location>
</feature>
<keyword evidence="4" id="KW-0521">NADP</keyword>
<organism evidence="7 8">
    <name type="scientific">Ophiocordyceps sinensis</name>
    <dbReference type="NCBI Taxonomy" id="72228"/>
    <lineage>
        <taxon>Eukaryota</taxon>
        <taxon>Fungi</taxon>
        <taxon>Dikarya</taxon>
        <taxon>Ascomycota</taxon>
        <taxon>Pezizomycotina</taxon>
        <taxon>Sordariomycetes</taxon>
        <taxon>Hypocreomycetidae</taxon>
        <taxon>Hypocreales</taxon>
        <taxon>Ophiocordycipitaceae</taxon>
        <taxon>Ophiocordyceps</taxon>
    </lineage>
</organism>
<dbReference type="Pfam" id="PF01513">
    <property type="entry name" value="NAD_kinase"/>
    <property type="match status" value="1"/>
</dbReference>
<keyword evidence="8" id="KW-1185">Reference proteome</keyword>
<dbReference type="InterPro" id="IPR016064">
    <property type="entry name" value="NAD/diacylglycerol_kinase_sf"/>
</dbReference>
<dbReference type="GO" id="GO:0003951">
    <property type="term" value="F:NAD+ kinase activity"/>
    <property type="evidence" value="ECO:0007669"/>
    <property type="project" value="InterPro"/>
</dbReference>
<dbReference type="OrthoDB" id="24581at2759"/>
<dbReference type="FunFam" id="3.40.50.10330:FF:000025">
    <property type="entry name" value="NAD+ kinase Utr1"/>
    <property type="match status" value="1"/>
</dbReference>
<evidence type="ECO:0008006" key="9">
    <source>
        <dbReference type="Google" id="ProtNLM"/>
    </source>
</evidence>
<dbReference type="GO" id="GO:0006741">
    <property type="term" value="P:NADP+ biosynthetic process"/>
    <property type="evidence" value="ECO:0007669"/>
    <property type="project" value="InterPro"/>
</dbReference>
<dbReference type="FunFam" id="2.60.200.30:FF:000005">
    <property type="entry name" value="NAD+ kinase Utr1"/>
    <property type="match status" value="1"/>
</dbReference>
<accession>A0A8H4PUN0</accession>
<evidence type="ECO:0000313" key="8">
    <source>
        <dbReference type="Proteomes" id="UP000557566"/>
    </source>
</evidence>
<evidence type="ECO:0000256" key="3">
    <source>
        <dbReference type="ARBA" id="ARBA00022777"/>
    </source>
</evidence>
<keyword evidence="2" id="KW-0808">Transferase</keyword>
<gene>
    <name evidence="7" type="ORF">G6O67_002603</name>
</gene>
<evidence type="ECO:0000256" key="6">
    <source>
        <dbReference type="SAM" id="MobiDB-lite"/>
    </source>
</evidence>
<dbReference type="GO" id="GO:0019674">
    <property type="term" value="P:NAD+ metabolic process"/>
    <property type="evidence" value="ECO:0007669"/>
    <property type="project" value="InterPro"/>
</dbReference>
<dbReference type="PANTHER" id="PTHR20275:SF0">
    <property type="entry name" value="NAD KINASE"/>
    <property type="match status" value="1"/>
</dbReference>
<dbReference type="Proteomes" id="UP000557566">
    <property type="component" value="Unassembled WGS sequence"/>
</dbReference>
<reference evidence="7 8" key="1">
    <citation type="journal article" date="2020" name="Genome Biol. Evol.">
        <title>A new high-quality draft genome assembly of the Chinese cordyceps Ophiocordyceps sinensis.</title>
        <authorList>
            <person name="Shu R."/>
            <person name="Zhang J."/>
            <person name="Meng Q."/>
            <person name="Zhang H."/>
            <person name="Zhou G."/>
            <person name="Li M."/>
            <person name="Wu P."/>
            <person name="Zhao Y."/>
            <person name="Chen C."/>
            <person name="Qin Q."/>
        </authorList>
    </citation>
    <scope>NUCLEOTIDE SEQUENCE [LARGE SCALE GENOMIC DNA]</scope>
    <source>
        <strain evidence="7 8">IOZ07</strain>
    </source>
</reference>